<organism evidence="1">
    <name type="scientific">Bactrocera latifrons</name>
    <name type="common">Malaysian fruit fly</name>
    <name type="synonym">Chaetodacus latifrons</name>
    <dbReference type="NCBI Taxonomy" id="174628"/>
    <lineage>
        <taxon>Eukaryota</taxon>
        <taxon>Metazoa</taxon>
        <taxon>Ecdysozoa</taxon>
        <taxon>Arthropoda</taxon>
        <taxon>Hexapoda</taxon>
        <taxon>Insecta</taxon>
        <taxon>Pterygota</taxon>
        <taxon>Neoptera</taxon>
        <taxon>Endopterygota</taxon>
        <taxon>Diptera</taxon>
        <taxon>Brachycera</taxon>
        <taxon>Muscomorpha</taxon>
        <taxon>Tephritoidea</taxon>
        <taxon>Tephritidae</taxon>
        <taxon>Bactrocera</taxon>
        <taxon>Bactrocera</taxon>
    </lineage>
</organism>
<protein>
    <submittedName>
        <fullName evidence="1">Uncharacterized protein</fullName>
    </submittedName>
</protein>
<accession>A0A0K8TZ20</accession>
<dbReference type="AlphaFoldDB" id="A0A0K8TZ20"/>
<dbReference type="EMBL" id="GDHF01022042">
    <property type="protein sequence ID" value="JAI30272.1"/>
    <property type="molecule type" value="Transcribed_RNA"/>
</dbReference>
<reference evidence="1" key="1">
    <citation type="submission" date="2015-06" db="EMBL/GenBank/DDBJ databases">
        <authorList>
            <person name="Hoefler B.C."/>
            <person name="Straight P.D."/>
        </authorList>
    </citation>
    <scope>NUCLEOTIDE SEQUENCE</scope>
</reference>
<sequence length="118" mass="12144">MCLYMSVPRWISLERFAGAVYDSASHLIEVSVVLFLLSCHSDKSVPATRGKSVDAVTATATASATRAATSASAEAAVVGGDSTSSVVLCAGEIADKLTATKVSAPTISRTVVLEQPRV</sequence>
<evidence type="ECO:0000313" key="1">
    <source>
        <dbReference type="EMBL" id="JAI19707.1"/>
    </source>
</evidence>
<proteinExistence type="predicted"/>
<evidence type="ECO:0000313" key="2">
    <source>
        <dbReference type="EMBL" id="JAI30272.1"/>
    </source>
</evidence>
<dbReference type="EMBL" id="GDHF01032607">
    <property type="protein sequence ID" value="JAI19707.1"/>
    <property type="molecule type" value="Transcribed_RNA"/>
</dbReference>
<name>A0A0K8TZ20_BACLA</name>
<gene>
    <name evidence="2" type="ORF">c0_g2_i1</name>
    <name evidence="1" type="ORF">c0_g2_i2</name>
</gene>